<dbReference type="PANTHER" id="PTHR43135:SF3">
    <property type="entry name" value="ALPHA-D-RIBOSE 1-METHYLPHOSPHONATE 5-TRIPHOSPHATE DIPHOSPHATASE"/>
    <property type="match status" value="1"/>
</dbReference>
<keyword evidence="1" id="KW-0378">Hydrolase</keyword>
<dbReference type="Proteomes" id="UP001595712">
    <property type="component" value="Unassembled WGS sequence"/>
</dbReference>
<dbReference type="GO" id="GO:0016787">
    <property type="term" value="F:hydrolase activity"/>
    <property type="evidence" value="ECO:0007669"/>
    <property type="project" value="UniProtKB-KW"/>
</dbReference>
<evidence type="ECO:0000313" key="2">
    <source>
        <dbReference type="Proteomes" id="UP001595712"/>
    </source>
</evidence>
<dbReference type="RefSeq" id="WP_387973740.1">
    <property type="nucleotide sequence ID" value="NZ_JBHRWO010000009.1"/>
</dbReference>
<dbReference type="InterPro" id="IPR032466">
    <property type="entry name" value="Metal_Hydrolase"/>
</dbReference>
<comment type="caution">
    <text evidence="1">The sequence shown here is derived from an EMBL/GenBank/DDBJ whole genome shotgun (WGS) entry which is preliminary data.</text>
</comment>
<reference evidence="2" key="1">
    <citation type="journal article" date="2019" name="Int. J. Syst. Evol. Microbiol.">
        <title>The Global Catalogue of Microorganisms (GCM) 10K type strain sequencing project: providing services to taxonomists for standard genome sequencing and annotation.</title>
        <authorList>
            <consortium name="The Broad Institute Genomics Platform"/>
            <consortium name="The Broad Institute Genome Sequencing Center for Infectious Disease"/>
            <person name="Wu L."/>
            <person name="Ma J."/>
        </authorList>
    </citation>
    <scope>NUCLEOTIDE SEQUENCE [LARGE SCALE GENOMIC DNA]</scope>
    <source>
        <strain evidence="2">CGMCC 4.7396</strain>
    </source>
</reference>
<dbReference type="SUPFAM" id="SSF51556">
    <property type="entry name" value="Metallo-dependent hydrolases"/>
    <property type="match status" value="1"/>
</dbReference>
<name>A0ABV7PZE0_9ACTN</name>
<organism evidence="1 2">
    <name type="scientific">Glycomyces rhizosphaerae</name>
    <dbReference type="NCBI Taxonomy" id="2054422"/>
    <lineage>
        <taxon>Bacteria</taxon>
        <taxon>Bacillati</taxon>
        <taxon>Actinomycetota</taxon>
        <taxon>Actinomycetes</taxon>
        <taxon>Glycomycetales</taxon>
        <taxon>Glycomycetaceae</taxon>
        <taxon>Glycomyces</taxon>
    </lineage>
</organism>
<dbReference type="InterPro" id="IPR051781">
    <property type="entry name" value="Metallo-dep_Hydrolase"/>
</dbReference>
<proteinExistence type="predicted"/>
<dbReference type="PANTHER" id="PTHR43135">
    <property type="entry name" value="ALPHA-D-RIBOSE 1-METHYLPHOSPHONATE 5-TRIPHOSPHATE DIPHOSPHATASE"/>
    <property type="match status" value="1"/>
</dbReference>
<dbReference type="Gene3D" id="3.30.110.90">
    <property type="entry name" value="Amidohydrolase"/>
    <property type="match status" value="1"/>
</dbReference>
<accession>A0ABV7PZE0</accession>
<evidence type="ECO:0000313" key="1">
    <source>
        <dbReference type="EMBL" id="MFC3492679.1"/>
    </source>
</evidence>
<gene>
    <name evidence="1" type="ORF">ACFO8M_09295</name>
</gene>
<sequence>MTTHIYKGIAIPSLDRATLFDVVVDDGVFTHVDAVPRPRGGGETELWPGYTEAHAHFALPCNWDDSLDSPRITALQYLYHGVTQVVDMFGFPVIADEWEAGRADSPWPYPEVVHCGYAVTAMTDGAGRNGHGVEFPAPVYMLAVESDLEIALRANAERGATFLKAMFTDGTEQPGSPVRFSRLSERILRFTARMAEERGIPAVIDCNTLEETRFAYECGFRLFAHSVRDTELTETDWKEFDGARFVSTLAGLRPMIMSGDDFAAEYSREGFVQTQDPHNLAFVQKIEQPFGIEYGVQETRTAALQDMRRNALAALDRGRLLVGTDSGNLGAYHGYSFLSELELLRGEDPTPDLAFRLREQATVGGRRYFDELAGRPSPEHPISVGQPATFNLHDPASPLSALPETTVVQGVPIDRDAIAAEISALRATDTKGKVIL</sequence>
<dbReference type="Gene3D" id="3.40.50.10910">
    <property type="entry name" value="Amidohydrolase"/>
    <property type="match status" value="1"/>
</dbReference>
<dbReference type="EMBL" id="JBHRWO010000009">
    <property type="protein sequence ID" value="MFC3492679.1"/>
    <property type="molecule type" value="Genomic_DNA"/>
</dbReference>
<protein>
    <submittedName>
        <fullName evidence="1">Hydrolase</fullName>
    </submittedName>
</protein>
<keyword evidence="2" id="KW-1185">Reference proteome</keyword>
<dbReference type="Gene3D" id="1.20.58.520">
    <property type="entry name" value="Amidohydrolase"/>
    <property type="match status" value="1"/>
</dbReference>